<dbReference type="SMART" id="SM00343">
    <property type="entry name" value="ZnF_C2HC"/>
    <property type="match status" value="1"/>
</dbReference>
<reference evidence="5 6" key="1">
    <citation type="submission" date="2014-04" db="EMBL/GenBank/DDBJ databases">
        <authorList>
            <consortium name="DOE Joint Genome Institute"/>
            <person name="Kuo A."/>
            <person name="Girlanda M."/>
            <person name="Perotto S."/>
            <person name="Kohler A."/>
            <person name="Nagy L.G."/>
            <person name="Floudas D."/>
            <person name="Copeland A."/>
            <person name="Barry K.W."/>
            <person name="Cichocki N."/>
            <person name="Veneault-Fourrey C."/>
            <person name="LaButti K."/>
            <person name="Lindquist E.A."/>
            <person name="Lipzen A."/>
            <person name="Lundell T."/>
            <person name="Morin E."/>
            <person name="Murat C."/>
            <person name="Sun H."/>
            <person name="Tunlid A."/>
            <person name="Henrissat B."/>
            <person name="Grigoriev I.V."/>
            <person name="Hibbett D.S."/>
            <person name="Martin F."/>
            <person name="Nordberg H.P."/>
            <person name="Cantor M.N."/>
            <person name="Hua S.X."/>
        </authorList>
    </citation>
    <scope>NUCLEOTIDE SEQUENCE [LARGE SCALE GENOMIC DNA]</scope>
    <source>
        <strain evidence="5 6">MUT 4182</strain>
    </source>
</reference>
<gene>
    <name evidence="5" type="ORF">M407DRAFT_29272</name>
</gene>
<dbReference type="HOGENOM" id="CLU_2265693_0_0_1"/>
<keyword evidence="2" id="KW-0479">Metal-binding</keyword>
<dbReference type="InterPro" id="IPR036875">
    <property type="entry name" value="Znf_CCHC_sf"/>
</dbReference>
<evidence type="ECO:0000313" key="5">
    <source>
        <dbReference type="EMBL" id="KIO21111.1"/>
    </source>
</evidence>
<keyword evidence="1" id="KW-0507">mRNA processing</keyword>
<feature type="region of interest" description="Disordered" evidence="3">
    <location>
        <begin position="31"/>
        <end position="62"/>
    </location>
</feature>
<dbReference type="InterPro" id="IPR001878">
    <property type="entry name" value="Znf_CCHC"/>
</dbReference>
<evidence type="ECO:0000256" key="3">
    <source>
        <dbReference type="SAM" id="MobiDB-lite"/>
    </source>
</evidence>
<dbReference type="STRING" id="1051891.A0A0C3Q991"/>
<dbReference type="OrthoDB" id="3268649at2759"/>
<dbReference type="SUPFAM" id="SSF57756">
    <property type="entry name" value="Retrovirus zinc finger-like domains"/>
    <property type="match status" value="1"/>
</dbReference>
<dbReference type="EMBL" id="KN823149">
    <property type="protein sequence ID" value="KIO21111.1"/>
    <property type="molecule type" value="Genomic_DNA"/>
</dbReference>
<keyword evidence="6" id="KW-1185">Reference proteome</keyword>
<evidence type="ECO:0000256" key="1">
    <source>
        <dbReference type="ARBA" id="ARBA00022664"/>
    </source>
</evidence>
<feature type="region of interest" description="Disordered" evidence="3">
    <location>
        <begin position="76"/>
        <end position="103"/>
    </location>
</feature>
<proteinExistence type="predicted"/>
<protein>
    <recommendedName>
        <fullName evidence="4">CCHC-type domain-containing protein</fullName>
    </recommendedName>
</protein>
<reference evidence="6" key="2">
    <citation type="submission" date="2015-01" db="EMBL/GenBank/DDBJ databases">
        <title>Evolutionary Origins and Diversification of the Mycorrhizal Mutualists.</title>
        <authorList>
            <consortium name="DOE Joint Genome Institute"/>
            <consortium name="Mycorrhizal Genomics Consortium"/>
            <person name="Kohler A."/>
            <person name="Kuo A."/>
            <person name="Nagy L.G."/>
            <person name="Floudas D."/>
            <person name="Copeland A."/>
            <person name="Barry K.W."/>
            <person name="Cichocki N."/>
            <person name="Veneault-Fourrey C."/>
            <person name="LaButti K."/>
            <person name="Lindquist E.A."/>
            <person name="Lipzen A."/>
            <person name="Lundell T."/>
            <person name="Morin E."/>
            <person name="Murat C."/>
            <person name="Riley R."/>
            <person name="Ohm R."/>
            <person name="Sun H."/>
            <person name="Tunlid A."/>
            <person name="Henrissat B."/>
            <person name="Grigoriev I.V."/>
            <person name="Hibbett D.S."/>
            <person name="Martin F."/>
        </authorList>
    </citation>
    <scope>NUCLEOTIDE SEQUENCE [LARGE SCALE GENOMIC DNA]</scope>
    <source>
        <strain evidence="6">MUT 4182</strain>
    </source>
</reference>
<evidence type="ECO:0000259" key="4">
    <source>
        <dbReference type="PROSITE" id="PS50158"/>
    </source>
</evidence>
<evidence type="ECO:0000313" key="6">
    <source>
        <dbReference type="Proteomes" id="UP000054248"/>
    </source>
</evidence>
<dbReference type="GO" id="GO:0008270">
    <property type="term" value="F:zinc ion binding"/>
    <property type="evidence" value="ECO:0007669"/>
    <property type="project" value="UniProtKB-KW"/>
</dbReference>
<accession>A0A0C3Q991</accession>
<dbReference type="GO" id="GO:0006397">
    <property type="term" value="P:mRNA processing"/>
    <property type="evidence" value="ECO:0007669"/>
    <property type="project" value="UniProtKB-KW"/>
</dbReference>
<evidence type="ECO:0000256" key="2">
    <source>
        <dbReference type="PROSITE-ProRule" id="PRU00047"/>
    </source>
</evidence>
<dbReference type="GO" id="GO:0003676">
    <property type="term" value="F:nucleic acid binding"/>
    <property type="evidence" value="ECO:0007669"/>
    <property type="project" value="InterPro"/>
</dbReference>
<sequence length="103" mass="11206">MTNGVSMDPSGDKKKITSQELAAMLINKDRHQWEKGGNNNALAFRKNPRTFNAPKDGKKKEGTCHNCEKTGHFKAECWSKGGGKEGQNPQKGQKHQGNGPGGN</sequence>
<dbReference type="PROSITE" id="PS50158">
    <property type="entry name" value="ZF_CCHC"/>
    <property type="match status" value="1"/>
</dbReference>
<dbReference type="Proteomes" id="UP000054248">
    <property type="component" value="Unassembled WGS sequence"/>
</dbReference>
<keyword evidence="2" id="KW-0863">Zinc-finger</keyword>
<name>A0A0C3Q991_9AGAM</name>
<dbReference type="AlphaFoldDB" id="A0A0C3Q991"/>
<feature type="domain" description="CCHC-type" evidence="4">
    <location>
        <begin position="64"/>
        <end position="77"/>
    </location>
</feature>
<keyword evidence="2" id="KW-0862">Zinc</keyword>
<organism evidence="5 6">
    <name type="scientific">Tulasnella calospora MUT 4182</name>
    <dbReference type="NCBI Taxonomy" id="1051891"/>
    <lineage>
        <taxon>Eukaryota</taxon>
        <taxon>Fungi</taxon>
        <taxon>Dikarya</taxon>
        <taxon>Basidiomycota</taxon>
        <taxon>Agaricomycotina</taxon>
        <taxon>Agaricomycetes</taxon>
        <taxon>Cantharellales</taxon>
        <taxon>Tulasnellaceae</taxon>
        <taxon>Tulasnella</taxon>
    </lineage>
</organism>